<protein>
    <submittedName>
        <fullName evidence="2">Uncharacterized protein</fullName>
    </submittedName>
</protein>
<feature type="compositionally biased region" description="Polar residues" evidence="1">
    <location>
        <begin position="99"/>
        <end position="117"/>
    </location>
</feature>
<name>T1GC34_MEGSC</name>
<evidence type="ECO:0000256" key="1">
    <source>
        <dbReference type="SAM" id="MobiDB-lite"/>
    </source>
</evidence>
<evidence type="ECO:0000313" key="3">
    <source>
        <dbReference type="Proteomes" id="UP000015102"/>
    </source>
</evidence>
<accession>T1GC34</accession>
<feature type="compositionally biased region" description="Basic and acidic residues" evidence="1">
    <location>
        <begin position="277"/>
        <end position="286"/>
    </location>
</feature>
<feature type="compositionally biased region" description="Polar residues" evidence="1">
    <location>
        <begin position="248"/>
        <end position="273"/>
    </location>
</feature>
<dbReference type="EMBL" id="CAQQ02163971">
    <property type="status" value="NOT_ANNOTATED_CDS"/>
    <property type="molecule type" value="Genomic_DNA"/>
</dbReference>
<organism evidence="2 3">
    <name type="scientific">Megaselia scalaris</name>
    <name type="common">Humpbacked fly</name>
    <name type="synonym">Phora scalaris</name>
    <dbReference type="NCBI Taxonomy" id="36166"/>
    <lineage>
        <taxon>Eukaryota</taxon>
        <taxon>Metazoa</taxon>
        <taxon>Ecdysozoa</taxon>
        <taxon>Arthropoda</taxon>
        <taxon>Hexapoda</taxon>
        <taxon>Insecta</taxon>
        <taxon>Pterygota</taxon>
        <taxon>Neoptera</taxon>
        <taxon>Endopterygota</taxon>
        <taxon>Diptera</taxon>
        <taxon>Brachycera</taxon>
        <taxon>Muscomorpha</taxon>
        <taxon>Platypezoidea</taxon>
        <taxon>Phoridae</taxon>
        <taxon>Megaseliini</taxon>
        <taxon>Megaselia</taxon>
    </lineage>
</organism>
<dbReference type="STRING" id="36166.T1GC34"/>
<feature type="region of interest" description="Disordered" evidence="1">
    <location>
        <begin position="245"/>
        <end position="286"/>
    </location>
</feature>
<dbReference type="Proteomes" id="UP000015102">
    <property type="component" value="Unassembled WGS sequence"/>
</dbReference>
<keyword evidence="3" id="KW-1185">Reference proteome</keyword>
<feature type="region of interest" description="Disordered" evidence="1">
    <location>
        <begin position="99"/>
        <end position="131"/>
    </location>
</feature>
<dbReference type="EnsemblMetazoa" id="MESCA000830-RA">
    <property type="protein sequence ID" value="MESCA000830-PA"/>
    <property type="gene ID" value="MESCA000830"/>
</dbReference>
<reference evidence="2" key="2">
    <citation type="submission" date="2015-06" db="UniProtKB">
        <authorList>
            <consortium name="EnsemblMetazoa"/>
        </authorList>
    </citation>
    <scope>IDENTIFICATION</scope>
</reference>
<proteinExistence type="predicted"/>
<sequence>MQQSEISLSSDTSSENDDAVLLREWNFEKFFPNRSSHPNPSVRNSDTITQTTPLNTFTSRHLQNKANANDFFNKQKFQDKIKSEIFNSNMKTHNINVTKLKNQAPNSTQSNTKSQKQPQRESSTDSSKLPNFVRAFRRENTDFSLISKRHSVVLGERLQNGIDMNNQLRSSAIFQRNKSKNCDPVLTTYVQKGNTNKSQNPNNWTNFSFLRPRREKTESVILVRNSVARQKLLAEQQKAQQYLKNRSGETSGLGTPGTRTSSVLPDLLSQASPATPPRHDKSSSEE</sequence>
<dbReference type="HOGENOM" id="CLU_975112_0_0_1"/>
<reference evidence="3" key="1">
    <citation type="submission" date="2013-02" db="EMBL/GenBank/DDBJ databases">
        <authorList>
            <person name="Hughes D."/>
        </authorList>
    </citation>
    <scope>NUCLEOTIDE SEQUENCE</scope>
    <source>
        <strain>Durham</strain>
        <strain evidence="3">NC isolate 2 -- Noor lab</strain>
    </source>
</reference>
<dbReference type="AlphaFoldDB" id="T1GC34"/>
<evidence type="ECO:0000313" key="2">
    <source>
        <dbReference type="EnsemblMetazoa" id="MESCA000830-PA"/>
    </source>
</evidence>